<accession>A0A0L0F294</accession>
<evidence type="ECO:0000313" key="2">
    <source>
        <dbReference type="Proteomes" id="UP000054560"/>
    </source>
</evidence>
<dbReference type="RefSeq" id="XP_014144200.1">
    <property type="nucleotide sequence ID" value="XM_014288725.1"/>
</dbReference>
<feature type="non-terminal residue" evidence="1">
    <location>
        <position position="47"/>
    </location>
</feature>
<dbReference type="GeneID" id="25917682"/>
<dbReference type="Proteomes" id="UP000054560">
    <property type="component" value="Unassembled WGS sequence"/>
</dbReference>
<dbReference type="AlphaFoldDB" id="A0A0L0F294"/>
<evidence type="ECO:0000313" key="1">
    <source>
        <dbReference type="EMBL" id="KNC70298.1"/>
    </source>
</evidence>
<dbReference type="EMBL" id="KQ251551">
    <property type="protein sequence ID" value="KNC70298.1"/>
    <property type="molecule type" value="Genomic_DNA"/>
</dbReference>
<gene>
    <name evidence="1" type="ORF">SARC_17178</name>
</gene>
<reference evidence="1 2" key="1">
    <citation type="submission" date="2011-02" db="EMBL/GenBank/DDBJ databases">
        <title>The Genome Sequence of Sphaeroforma arctica JP610.</title>
        <authorList>
            <consortium name="The Broad Institute Genome Sequencing Platform"/>
            <person name="Russ C."/>
            <person name="Cuomo C."/>
            <person name="Young S.K."/>
            <person name="Zeng Q."/>
            <person name="Gargeya S."/>
            <person name="Alvarado L."/>
            <person name="Berlin A."/>
            <person name="Chapman S.B."/>
            <person name="Chen Z."/>
            <person name="Freedman E."/>
            <person name="Gellesch M."/>
            <person name="Goldberg J."/>
            <person name="Griggs A."/>
            <person name="Gujja S."/>
            <person name="Heilman E."/>
            <person name="Heiman D."/>
            <person name="Howarth C."/>
            <person name="Mehta T."/>
            <person name="Neiman D."/>
            <person name="Pearson M."/>
            <person name="Roberts A."/>
            <person name="Saif S."/>
            <person name="Shea T."/>
            <person name="Shenoy N."/>
            <person name="Sisk P."/>
            <person name="Stolte C."/>
            <person name="Sykes S."/>
            <person name="White J."/>
            <person name="Yandava C."/>
            <person name="Burger G."/>
            <person name="Gray M.W."/>
            <person name="Holland P.W.H."/>
            <person name="King N."/>
            <person name="Lang F.B.F."/>
            <person name="Roger A.J."/>
            <person name="Ruiz-Trillo I."/>
            <person name="Haas B."/>
            <person name="Nusbaum C."/>
            <person name="Birren B."/>
        </authorList>
    </citation>
    <scope>NUCLEOTIDE SEQUENCE [LARGE SCALE GENOMIC DNA]</scope>
    <source>
        <strain evidence="1 2">JP610</strain>
    </source>
</reference>
<sequence length="47" mass="5413">MLEIISTTNATAEMTLLDMLGKLDNFQKMKSHLDVKTNLFQKRDLNT</sequence>
<name>A0A0L0F294_9EUKA</name>
<keyword evidence="2" id="KW-1185">Reference proteome</keyword>
<proteinExistence type="predicted"/>
<organism evidence="1 2">
    <name type="scientific">Sphaeroforma arctica JP610</name>
    <dbReference type="NCBI Taxonomy" id="667725"/>
    <lineage>
        <taxon>Eukaryota</taxon>
        <taxon>Ichthyosporea</taxon>
        <taxon>Ichthyophonida</taxon>
        <taxon>Sphaeroforma</taxon>
    </lineage>
</organism>
<protein>
    <submittedName>
        <fullName evidence="1">Uncharacterized protein</fullName>
    </submittedName>
</protein>